<gene>
    <name evidence="6" type="ORF">RM190_22725</name>
</gene>
<dbReference type="Gene3D" id="1.10.530.10">
    <property type="match status" value="1"/>
</dbReference>
<dbReference type="Pfam" id="PF01464">
    <property type="entry name" value="SLT"/>
    <property type="match status" value="1"/>
</dbReference>
<protein>
    <submittedName>
        <fullName evidence="6">Lytic transglycosylase domain-containing protein</fullName>
        <ecNumber evidence="6">4.2.2.n1</ecNumber>
    </submittedName>
</protein>
<evidence type="ECO:0000256" key="2">
    <source>
        <dbReference type="ARBA" id="ARBA00009387"/>
    </source>
</evidence>
<feature type="chain" id="PRO_5046825565" evidence="4">
    <location>
        <begin position="16"/>
        <end position="378"/>
    </location>
</feature>
<comment type="caution">
    <text evidence="6">The sequence shown here is derived from an EMBL/GenBank/DDBJ whole genome shotgun (WGS) entry which is preliminary data.</text>
</comment>
<dbReference type="Proteomes" id="UP001251085">
    <property type="component" value="Unassembled WGS sequence"/>
</dbReference>
<keyword evidence="3" id="KW-0175">Coiled coil</keyword>
<evidence type="ECO:0000313" key="6">
    <source>
        <dbReference type="EMBL" id="MDT1064688.1"/>
    </source>
</evidence>
<organism evidence="6 7">
    <name type="scientific">Paracoccus broussonetiae</name>
    <dbReference type="NCBI Taxonomy" id="3075834"/>
    <lineage>
        <taxon>Bacteria</taxon>
        <taxon>Pseudomonadati</taxon>
        <taxon>Pseudomonadota</taxon>
        <taxon>Alphaproteobacteria</taxon>
        <taxon>Rhodobacterales</taxon>
        <taxon>Paracoccaceae</taxon>
        <taxon>Paracoccus</taxon>
    </lineage>
</organism>
<dbReference type="InterPro" id="IPR008258">
    <property type="entry name" value="Transglycosylase_SLT_dom_1"/>
</dbReference>
<accession>A0ABU3EKE1</accession>
<dbReference type="EMBL" id="JAVRQI010000030">
    <property type="protein sequence ID" value="MDT1064688.1"/>
    <property type="molecule type" value="Genomic_DNA"/>
</dbReference>
<dbReference type="RefSeq" id="WP_311761768.1">
    <property type="nucleotide sequence ID" value="NZ_JAVRQI010000030.1"/>
</dbReference>
<proteinExistence type="inferred from homology"/>
<dbReference type="GO" id="GO:0016829">
    <property type="term" value="F:lyase activity"/>
    <property type="evidence" value="ECO:0007669"/>
    <property type="project" value="UniProtKB-KW"/>
</dbReference>
<evidence type="ECO:0000313" key="7">
    <source>
        <dbReference type="Proteomes" id="UP001251085"/>
    </source>
</evidence>
<dbReference type="CDD" id="cd00254">
    <property type="entry name" value="LT-like"/>
    <property type="match status" value="1"/>
</dbReference>
<feature type="domain" description="Transglycosylase SLT" evidence="5">
    <location>
        <begin position="156"/>
        <end position="240"/>
    </location>
</feature>
<dbReference type="PANTHER" id="PTHR37423:SF2">
    <property type="entry name" value="MEMBRANE-BOUND LYTIC MUREIN TRANSGLYCOSYLASE C"/>
    <property type="match status" value="1"/>
</dbReference>
<evidence type="ECO:0000256" key="4">
    <source>
        <dbReference type="SAM" id="SignalP"/>
    </source>
</evidence>
<feature type="coiled-coil region" evidence="3">
    <location>
        <begin position="36"/>
        <end position="63"/>
    </location>
</feature>
<comment type="similarity">
    <text evidence="2">Belongs to the virb1 family.</text>
</comment>
<keyword evidence="6" id="KW-0456">Lyase</keyword>
<evidence type="ECO:0000256" key="3">
    <source>
        <dbReference type="SAM" id="Coils"/>
    </source>
</evidence>
<keyword evidence="4" id="KW-0732">Signal</keyword>
<dbReference type="InterPro" id="IPR023346">
    <property type="entry name" value="Lysozyme-like_dom_sf"/>
</dbReference>
<comment type="similarity">
    <text evidence="1">Belongs to the transglycosylase Slt family.</text>
</comment>
<dbReference type="SUPFAM" id="SSF53955">
    <property type="entry name" value="Lysozyme-like"/>
    <property type="match status" value="1"/>
</dbReference>
<keyword evidence="7" id="KW-1185">Reference proteome</keyword>
<feature type="signal peptide" evidence="4">
    <location>
        <begin position="1"/>
        <end position="15"/>
    </location>
</feature>
<dbReference type="PANTHER" id="PTHR37423">
    <property type="entry name" value="SOLUBLE LYTIC MUREIN TRANSGLYCOSYLASE-RELATED"/>
    <property type="match status" value="1"/>
</dbReference>
<evidence type="ECO:0000256" key="1">
    <source>
        <dbReference type="ARBA" id="ARBA00007734"/>
    </source>
</evidence>
<dbReference type="EC" id="4.2.2.n1" evidence="6"/>
<sequence>MSFRPLLLGSILALAAWPSALWSVGVPTIDAKKLALDVLVMEAEGAKSAVEQAENRKRAEIARQQSKQITALDETLRLLTETSGFVPGLEGGDEGGKFPAARIYPIEDDNPYAGRLFGDARATIEQMIAETAIRYGGHPALAKAGINAVEFRCWFQALVKQESNFSIGAKSPRAAFGLTQIIPGTAEELGIYPGYYDDPRLQLDGGARYLLAQLGAFGSMPLALAAYNAGPGAVRKYGDIPPFAETQGYVTRITAFYNRYAAGMSGADQIGTLDPRDMAIAEASNIADAGSHYARASMGAMQGAAVRIRAILLEIEGTGSAKVAMDLNSYARAEVVRMAVVQGRLKAVRQRLYATRHALLLQAYAEDAEFLRISEENR</sequence>
<reference evidence="7" key="1">
    <citation type="submission" date="2023-07" db="EMBL/GenBank/DDBJ databases">
        <title>Characterization of two Paracoccaceae strains isolated from Phycosphere and proposal of Xinfangfangia lacusdiani sp. nov.</title>
        <authorList>
            <person name="Deng Y."/>
            <person name="Zhang Y.Q."/>
        </authorList>
    </citation>
    <scope>NUCLEOTIDE SEQUENCE [LARGE SCALE GENOMIC DNA]</scope>
    <source>
        <strain evidence="7">CPCC 101403</strain>
    </source>
</reference>
<evidence type="ECO:0000259" key="5">
    <source>
        <dbReference type="Pfam" id="PF01464"/>
    </source>
</evidence>
<name>A0ABU3EKE1_9RHOB</name>